<dbReference type="Gene3D" id="2.120.10.30">
    <property type="entry name" value="TolB, C-terminal domain"/>
    <property type="match status" value="1"/>
</dbReference>
<dbReference type="AlphaFoldDB" id="A0AAN9TM41"/>
<keyword evidence="3" id="KW-0479">Metal-binding</keyword>
<gene>
    <name evidence="5" type="ORF">V9T40_007844</name>
</gene>
<feature type="binding site" evidence="3">
    <location>
        <position position="20"/>
    </location>
    <ligand>
        <name>a divalent metal cation</name>
        <dbReference type="ChEBI" id="CHEBI:60240"/>
    </ligand>
</feature>
<evidence type="ECO:0000313" key="6">
    <source>
        <dbReference type="Proteomes" id="UP001367676"/>
    </source>
</evidence>
<dbReference type="Proteomes" id="UP001367676">
    <property type="component" value="Unassembled WGS sequence"/>
</dbReference>
<comment type="cofactor">
    <cofactor evidence="3">
        <name>Zn(2+)</name>
        <dbReference type="ChEBI" id="CHEBI:29105"/>
    </cofactor>
    <text evidence="3">Binds 1 divalent metal cation per subunit.</text>
</comment>
<comment type="similarity">
    <text evidence="1">Belongs to the SMP-30/CGR1 family.</text>
</comment>
<keyword evidence="6" id="KW-1185">Reference proteome</keyword>
<dbReference type="InterPro" id="IPR011042">
    <property type="entry name" value="6-blade_b-propeller_TolB-like"/>
</dbReference>
<dbReference type="GO" id="GO:0019853">
    <property type="term" value="P:L-ascorbic acid biosynthetic process"/>
    <property type="evidence" value="ECO:0007669"/>
    <property type="project" value="TreeGrafter"/>
</dbReference>
<reference evidence="5 6" key="1">
    <citation type="submission" date="2024-03" db="EMBL/GenBank/DDBJ databases">
        <title>Adaptation during the transition from Ophiocordyceps entomopathogen to insect associate is accompanied by gene loss and intensified selection.</title>
        <authorList>
            <person name="Ward C.M."/>
            <person name="Onetto C.A."/>
            <person name="Borneman A.R."/>
        </authorList>
    </citation>
    <scope>NUCLEOTIDE SEQUENCE [LARGE SCALE GENOMIC DNA]</scope>
    <source>
        <strain evidence="5">AWRI1</strain>
        <tissue evidence="5">Single Adult Female</tissue>
    </source>
</reference>
<dbReference type="PRINTS" id="PR01790">
    <property type="entry name" value="SMP30FAMILY"/>
</dbReference>
<evidence type="ECO:0000313" key="5">
    <source>
        <dbReference type="EMBL" id="KAK7593092.1"/>
    </source>
</evidence>
<comment type="caution">
    <text evidence="5">The sequence shown here is derived from an EMBL/GenBank/DDBJ whole genome shotgun (WGS) entry which is preliminary data.</text>
</comment>
<feature type="domain" description="SMP-30/Gluconolactonase/LRE-like region" evidence="4">
    <location>
        <begin position="1"/>
        <end position="79"/>
    </location>
</feature>
<evidence type="ECO:0000256" key="1">
    <source>
        <dbReference type="ARBA" id="ARBA00008853"/>
    </source>
</evidence>
<keyword evidence="3" id="KW-0862">Zinc</keyword>
<accession>A0AAN9TM41</accession>
<dbReference type="PANTHER" id="PTHR10907:SF47">
    <property type="entry name" value="REGUCALCIN"/>
    <property type="match status" value="1"/>
</dbReference>
<dbReference type="PANTHER" id="PTHR10907">
    <property type="entry name" value="REGUCALCIN"/>
    <property type="match status" value="1"/>
</dbReference>
<evidence type="ECO:0000256" key="3">
    <source>
        <dbReference type="PIRSR" id="PIRSR605511-2"/>
    </source>
</evidence>
<dbReference type="InterPro" id="IPR005511">
    <property type="entry name" value="SMP-30"/>
</dbReference>
<sequence length="121" mass="12934">MSNQRTLLDFDKASIAGVPDGMTIDNKNNLWIACWGGSQIINVDSNTGALLYIIKMPAERVTSLAFGGKYYDILFVTTMKTGLTPAQIQTQPSAGALFSIHGLPVIGNYNNPAANCAPVLD</sequence>
<proteinExistence type="inferred from homology"/>
<dbReference type="GO" id="GO:0005509">
    <property type="term" value="F:calcium ion binding"/>
    <property type="evidence" value="ECO:0007669"/>
    <property type="project" value="TreeGrafter"/>
</dbReference>
<feature type="active site" description="Proton donor/acceptor" evidence="2">
    <location>
        <position position="20"/>
    </location>
</feature>
<organism evidence="5 6">
    <name type="scientific">Parthenolecanium corni</name>
    <dbReference type="NCBI Taxonomy" id="536013"/>
    <lineage>
        <taxon>Eukaryota</taxon>
        <taxon>Metazoa</taxon>
        <taxon>Ecdysozoa</taxon>
        <taxon>Arthropoda</taxon>
        <taxon>Hexapoda</taxon>
        <taxon>Insecta</taxon>
        <taxon>Pterygota</taxon>
        <taxon>Neoptera</taxon>
        <taxon>Paraneoptera</taxon>
        <taxon>Hemiptera</taxon>
        <taxon>Sternorrhyncha</taxon>
        <taxon>Coccoidea</taxon>
        <taxon>Coccidae</taxon>
        <taxon>Parthenolecanium</taxon>
    </lineage>
</organism>
<dbReference type="Pfam" id="PF08450">
    <property type="entry name" value="SGL"/>
    <property type="match status" value="1"/>
</dbReference>
<dbReference type="GO" id="GO:0004341">
    <property type="term" value="F:gluconolactonase activity"/>
    <property type="evidence" value="ECO:0007669"/>
    <property type="project" value="TreeGrafter"/>
</dbReference>
<dbReference type="EMBL" id="JBBCAQ010000020">
    <property type="protein sequence ID" value="KAK7593092.1"/>
    <property type="molecule type" value="Genomic_DNA"/>
</dbReference>
<protein>
    <recommendedName>
        <fullName evidence="4">SMP-30/Gluconolactonase/LRE-like region domain-containing protein</fullName>
    </recommendedName>
</protein>
<dbReference type="InterPro" id="IPR013658">
    <property type="entry name" value="SGL"/>
</dbReference>
<name>A0AAN9TM41_9HEMI</name>
<dbReference type="SUPFAM" id="SSF63829">
    <property type="entry name" value="Calcium-dependent phosphotriesterase"/>
    <property type="match status" value="1"/>
</dbReference>
<evidence type="ECO:0000256" key="2">
    <source>
        <dbReference type="PIRSR" id="PIRSR605511-1"/>
    </source>
</evidence>
<evidence type="ECO:0000259" key="4">
    <source>
        <dbReference type="Pfam" id="PF08450"/>
    </source>
</evidence>